<name>A0A3P8VG69_CYNSE</name>
<reference evidence="13" key="2">
    <citation type="submission" date="2025-08" db="UniProtKB">
        <authorList>
            <consortium name="Ensembl"/>
        </authorList>
    </citation>
    <scope>IDENTIFICATION</scope>
</reference>
<evidence type="ECO:0000256" key="7">
    <source>
        <dbReference type="ARBA" id="ARBA00022989"/>
    </source>
</evidence>
<keyword evidence="10" id="KW-0066">ATP synthesis</keyword>
<dbReference type="PANTHER" id="PTHR36465:SF1">
    <property type="entry name" value="UBIQUINOL-CYTOCHROME-C REDUCTASE COMPLEX ASSEMBLY FACTOR 3"/>
    <property type="match status" value="1"/>
</dbReference>
<keyword evidence="8" id="KW-0496">Mitochondrion</keyword>
<dbReference type="FunCoup" id="A0A3P8VG69">
    <property type="interactions" value="399"/>
</dbReference>
<evidence type="ECO:0000256" key="5">
    <source>
        <dbReference type="ARBA" id="ARBA00022692"/>
    </source>
</evidence>
<dbReference type="Pfam" id="PF15141">
    <property type="entry name" value="UQCC3"/>
    <property type="match status" value="1"/>
</dbReference>
<evidence type="ECO:0000256" key="10">
    <source>
        <dbReference type="ARBA" id="ARBA00023310"/>
    </source>
</evidence>
<dbReference type="GeneTree" id="ENSGT01030000234773"/>
<dbReference type="STRING" id="244447.ENSCSEP00000014308"/>
<evidence type="ECO:0000313" key="14">
    <source>
        <dbReference type="Proteomes" id="UP000265120"/>
    </source>
</evidence>
<feature type="region of interest" description="Disordered" evidence="11">
    <location>
        <begin position="127"/>
        <end position="146"/>
    </location>
</feature>
<organism evidence="13 14">
    <name type="scientific">Cynoglossus semilaevis</name>
    <name type="common">Tongue sole</name>
    <dbReference type="NCBI Taxonomy" id="244447"/>
    <lineage>
        <taxon>Eukaryota</taxon>
        <taxon>Metazoa</taxon>
        <taxon>Chordata</taxon>
        <taxon>Craniata</taxon>
        <taxon>Vertebrata</taxon>
        <taxon>Euteleostomi</taxon>
        <taxon>Actinopterygii</taxon>
        <taxon>Neopterygii</taxon>
        <taxon>Teleostei</taxon>
        <taxon>Neoteleostei</taxon>
        <taxon>Acanthomorphata</taxon>
        <taxon>Carangaria</taxon>
        <taxon>Pleuronectiformes</taxon>
        <taxon>Pleuronectoidei</taxon>
        <taxon>Cynoglossidae</taxon>
        <taxon>Cynoglossinae</taxon>
        <taxon>Cynoglossus</taxon>
    </lineage>
</organism>
<keyword evidence="9 12" id="KW-0472">Membrane</keyword>
<accession>A0A3P8VG69</accession>
<dbReference type="GO" id="GO:0034551">
    <property type="term" value="P:mitochondrial respiratory chain complex III assembly"/>
    <property type="evidence" value="ECO:0007669"/>
    <property type="project" value="InterPro"/>
</dbReference>
<feature type="transmembrane region" description="Helical" evidence="12">
    <location>
        <begin position="65"/>
        <end position="85"/>
    </location>
</feature>
<proteinExistence type="inferred from homology"/>
<evidence type="ECO:0000256" key="8">
    <source>
        <dbReference type="ARBA" id="ARBA00023128"/>
    </source>
</evidence>
<evidence type="ECO:0000256" key="4">
    <source>
        <dbReference type="ARBA" id="ARBA00016475"/>
    </source>
</evidence>
<reference evidence="13" key="3">
    <citation type="submission" date="2025-09" db="UniProtKB">
        <authorList>
            <consortium name="Ensembl"/>
        </authorList>
    </citation>
    <scope>IDENTIFICATION</scope>
</reference>
<evidence type="ECO:0000256" key="3">
    <source>
        <dbReference type="ARBA" id="ARBA00006970"/>
    </source>
</evidence>
<sequence>MASVCINLHNTEKHQVCLFFCLVDGSTGHLTCTVQQRHGWFPRDGHGVLVGNVRPDSRMSGVRRIVSYAYMIVIVGAGLGTWALISPGEEKRKEQLKNLPGSKQTQEEAKRRNALVMQALKDAANINDNISRSSQRKPKVDKNTAV</sequence>
<dbReference type="GO" id="GO:0005743">
    <property type="term" value="C:mitochondrial inner membrane"/>
    <property type="evidence" value="ECO:0007669"/>
    <property type="project" value="UniProtKB-SubCell"/>
</dbReference>
<evidence type="ECO:0000256" key="2">
    <source>
        <dbReference type="ARBA" id="ARBA00004434"/>
    </source>
</evidence>
<evidence type="ECO:0000256" key="6">
    <source>
        <dbReference type="ARBA" id="ARBA00022792"/>
    </source>
</evidence>
<comment type="subcellular location">
    <subcellularLocation>
        <location evidence="2">Mitochondrion inner membrane</location>
        <topology evidence="2">Single-pass membrane protein</topology>
    </subcellularLocation>
</comment>
<protein>
    <recommendedName>
        <fullName evidence="4">Ubiquinol-cytochrome-c reductase complex assembly factor 3</fullName>
    </recommendedName>
</protein>
<dbReference type="Ensembl" id="ENSCSET00000014477.1">
    <property type="protein sequence ID" value="ENSCSEP00000014308.1"/>
    <property type="gene ID" value="ENSCSEG00000009210.1"/>
</dbReference>
<keyword evidence="6" id="KW-0999">Mitochondrion inner membrane</keyword>
<comment type="similarity">
    <text evidence="3">Belongs to the UQCC3 family.</text>
</comment>
<evidence type="ECO:0000256" key="1">
    <source>
        <dbReference type="ARBA" id="ARBA00002879"/>
    </source>
</evidence>
<keyword evidence="14" id="KW-1185">Reference proteome</keyword>
<evidence type="ECO:0000256" key="11">
    <source>
        <dbReference type="SAM" id="MobiDB-lite"/>
    </source>
</evidence>
<evidence type="ECO:0000313" key="13">
    <source>
        <dbReference type="Ensembl" id="ENSCSEP00000014308.1"/>
    </source>
</evidence>
<dbReference type="Proteomes" id="UP000265120">
    <property type="component" value="Chromosome Z"/>
</dbReference>
<reference evidence="13 14" key="1">
    <citation type="journal article" date="2014" name="Nat. Genet.">
        <title>Whole-genome sequence of a flatfish provides insights into ZW sex chromosome evolution and adaptation to a benthic lifestyle.</title>
        <authorList>
            <person name="Chen S."/>
            <person name="Zhang G."/>
            <person name="Shao C."/>
            <person name="Huang Q."/>
            <person name="Liu G."/>
            <person name="Zhang P."/>
            <person name="Song W."/>
            <person name="An N."/>
            <person name="Chalopin D."/>
            <person name="Volff J.N."/>
            <person name="Hong Y."/>
            <person name="Li Q."/>
            <person name="Sha Z."/>
            <person name="Zhou H."/>
            <person name="Xie M."/>
            <person name="Yu Q."/>
            <person name="Liu Y."/>
            <person name="Xiang H."/>
            <person name="Wang N."/>
            <person name="Wu K."/>
            <person name="Yang C."/>
            <person name="Zhou Q."/>
            <person name="Liao X."/>
            <person name="Yang L."/>
            <person name="Hu Q."/>
            <person name="Zhang J."/>
            <person name="Meng L."/>
            <person name="Jin L."/>
            <person name="Tian Y."/>
            <person name="Lian J."/>
            <person name="Yang J."/>
            <person name="Miao G."/>
            <person name="Liu S."/>
            <person name="Liang Z."/>
            <person name="Yan F."/>
            <person name="Li Y."/>
            <person name="Sun B."/>
            <person name="Zhang H."/>
            <person name="Zhang J."/>
            <person name="Zhu Y."/>
            <person name="Du M."/>
            <person name="Zhao Y."/>
            <person name="Schartl M."/>
            <person name="Tang Q."/>
            <person name="Wang J."/>
        </authorList>
    </citation>
    <scope>NUCLEOTIDE SEQUENCE</scope>
</reference>
<dbReference type="InParanoid" id="A0A3P8VG69"/>
<dbReference type="InterPro" id="IPR027896">
    <property type="entry name" value="UQCC3"/>
</dbReference>
<comment type="function">
    <text evidence="1">Required for the assembly of the ubiquinol-cytochrome c reductase complex (mitochondrial respiratory chain complex III or cytochrome b-c1 complex), mediating cytochrome b recruitment and probably stabilization within the complex. Thereby, plays an important role in ATP production by mitochondria. Cardiolipin-binding protein, it may also control the cardiolipin composition of mitochondria membranes and their morphology.</text>
</comment>
<evidence type="ECO:0000256" key="9">
    <source>
        <dbReference type="ARBA" id="ARBA00023136"/>
    </source>
</evidence>
<dbReference type="AlphaFoldDB" id="A0A3P8VG69"/>
<dbReference type="GO" id="GO:0006754">
    <property type="term" value="P:ATP biosynthetic process"/>
    <property type="evidence" value="ECO:0007669"/>
    <property type="project" value="UniProtKB-KW"/>
</dbReference>
<keyword evidence="7 12" id="KW-1133">Transmembrane helix</keyword>
<keyword evidence="5 12" id="KW-0812">Transmembrane</keyword>
<evidence type="ECO:0000256" key="12">
    <source>
        <dbReference type="SAM" id="Phobius"/>
    </source>
</evidence>
<dbReference type="PANTHER" id="PTHR36465">
    <property type="entry name" value="UBIQUINOL-CYTOCHROME-C REDUCTASE COMPLEX ASSEMBLY FACTOR 3"/>
    <property type="match status" value="1"/>
</dbReference>